<dbReference type="InterPro" id="IPR020979">
    <property type="entry name" value="Uncharacterised_A0KLC6"/>
</dbReference>
<protein>
    <submittedName>
        <fullName evidence="1">DUF3802 domain-containing protein</fullName>
    </submittedName>
</protein>
<organism evidence="1 2">
    <name type="scientific">Aliidiomarina minuta</name>
    <dbReference type="NCBI Taxonomy" id="880057"/>
    <lineage>
        <taxon>Bacteria</taxon>
        <taxon>Pseudomonadati</taxon>
        <taxon>Pseudomonadota</taxon>
        <taxon>Gammaproteobacteria</taxon>
        <taxon>Alteromonadales</taxon>
        <taxon>Idiomarinaceae</taxon>
        <taxon>Aliidiomarina</taxon>
    </lineage>
</organism>
<comment type="caution">
    <text evidence="1">The sequence shown here is derived from an EMBL/GenBank/DDBJ whole genome shotgun (WGS) entry which is preliminary data.</text>
</comment>
<dbReference type="Pfam" id="PF12290">
    <property type="entry name" value="DUF3802"/>
    <property type="match status" value="1"/>
</dbReference>
<proteinExistence type="predicted"/>
<keyword evidence="2" id="KW-1185">Reference proteome</keyword>
<dbReference type="EMBL" id="PIPL01000003">
    <property type="protein sequence ID" value="RUO24061.1"/>
    <property type="molecule type" value="Genomic_DNA"/>
</dbReference>
<dbReference type="Proteomes" id="UP000288293">
    <property type="component" value="Unassembled WGS sequence"/>
</dbReference>
<evidence type="ECO:0000313" key="2">
    <source>
        <dbReference type="Proteomes" id="UP000288293"/>
    </source>
</evidence>
<dbReference type="AlphaFoldDB" id="A0A432W406"/>
<accession>A0A432W406</accession>
<dbReference type="RefSeq" id="WP_126804482.1">
    <property type="nucleotide sequence ID" value="NZ_PIPL01000003.1"/>
</dbReference>
<evidence type="ECO:0000313" key="1">
    <source>
        <dbReference type="EMBL" id="RUO24061.1"/>
    </source>
</evidence>
<sequence>MIVETDGYIELVQYLTEQLDVFEEKVPASEQAPFTVREQLEESLSDSIMRVCQQHDMDKDVRLDIVREADAILYDLEEVLASVLNTHPSPRQQEFINEFTGLVKNLLDDRLQRKVAS</sequence>
<gene>
    <name evidence="1" type="ORF">CWE09_13030</name>
</gene>
<dbReference type="OrthoDB" id="5917039at2"/>
<name>A0A432W406_9GAMM</name>
<reference evidence="1 2" key="1">
    <citation type="journal article" date="2011" name="Front. Microbiol.">
        <title>Genomic signatures of strain selection and enhancement in Bacillus atrophaeus var. globigii, a historical biowarfare simulant.</title>
        <authorList>
            <person name="Gibbons H.S."/>
            <person name="Broomall S.M."/>
            <person name="McNew L.A."/>
            <person name="Daligault H."/>
            <person name="Chapman C."/>
            <person name="Bruce D."/>
            <person name="Karavis M."/>
            <person name="Krepps M."/>
            <person name="McGregor P.A."/>
            <person name="Hong C."/>
            <person name="Park K.H."/>
            <person name="Akmal A."/>
            <person name="Feldman A."/>
            <person name="Lin J.S."/>
            <person name="Chang W.E."/>
            <person name="Higgs B.W."/>
            <person name="Demirev P."/>
            <person name="Lindquist J."/>
            <person name="Liem A."/>
            <person name="Fochler E."/>
            <person name="Read T.D."/>
            <person name="Tapia R."/>
            <person name="Johnson S."/>
            <person name="Bishop-Lilly K.A."/>
            <person name="Detter C."/>
            <person name="Han C."/>
            <person name="Sozhamannan S."/>
            <person name="Rosenzweig C.N."/>
            <person name="Skowronski E.W."/>
        </authorList>
    </citation>
    <scope>NUCLEOTIDE SEQUENCE [LARGE SCALE GENOMIC DNA]</scope>
    <source>
        <strain evidence="1 2">MLST1</strain>
    </source>
</reference>